<gene>
    <name evidence="10" type="primary">rsgA</name>
    <name evidence="14" type="ORF">DFR59_104132</name>
</gene>
<evidence type="ECO:0000256" key="10">
    <source>
        <dbReference type="HAMAP-Rule" id="MF_01820"/>
    </source>
</evidence>
<evidence type="ECO:0000256" key="3">
    <source>
        <dbReference type="ARBA" id="ARBA00022723"/>
    </source>
</evidence>
<keyword evidence="4 10" id="KW-0699">rRNA-binding</keyword>
<dbReference type="EMBL" id="QQAY01000004">
    <property type="protein sequence ID" value="RDI43081.1"/>
    <property type="molecule type" value="Genomic_DNA"/>
</dbReference>
<evidence type="ECO:0000256" key="4">
    <source>
        <dbReference type="ARBA" id="ARBA00022730"/>
    </source>
</evidence>
<comment type="function">
    <text evidence="10">One of several proteins that assist in the late maturation steps of the functional core of the 30S ribosomal subunit. Helps release RbfA from mature subunits. May play a role in the assembly of ribosomal proteins into the subunit. Circularly permuted GTPase that catalyzes slow GTP hydrolysis, GTPase activity is stimulated by the 30S ribosomal subunit.</text>
</comment>
<dbReference type="GO" id="GO:0042274">
    <property type="term" value="P:ribosomal small subunit biogenesis"/>
    <property type="evidence" value="ECO:0007669"/>
    <property type="project" value="UniProtKB-UniRule"/>
</dbReference>
<dbReference type="Proteomes" id="UP000255326">
    <property type="component" value="Unassembled WGS sequence"/>
</dbReference>
<dbReference type="SUPFAM" id="SSF52540">
    <property type="entry name" value="P-loop containing nucleoside triphosphate hydrolases"/>
    <property type="match status" value="1"/>
</dbReference>
<feature type="compositionally biased region" description="Basic and acidic residues" evidence="11">
    <location>
        <begin position="326"/>
        <end position="338"/>
    </location>
</feature>
<keyword evidence="7 10" id="KW-0862">Zinc</keyword>
<feature type="region of interest" description="Disordered" evidence="11">
    <location>
        <begin position="326"/>
        <end position="353"/>
    </location>
</feature>
<accession>A0A370GHG0</accession>
<evidence type="ECO:0000313" key="15">
    <source>
        <dbReference type="Proteomes" id="UP000255326"/>
    </source>
</evidence>
<dbReference type="Pfam" id="PF03193">
    <property type="entry name" value="RsgA_GTPase"/>
    <property type="match status" value="1"/>
</dbReference>
<comment type="cofactor">
    <cofactor evidence="10">
        <name>Zn(2+)</name>
        <dbReference type="ChEBI" id="CHEBI:29105"/>
    </cofactor>
    <text evidence="10">Binds 1 zinc ion per subunit.</text>
</comment>
<proteinExistence type="inferred from homology"/>
<feature type="domain" description="EngC GTPase" evidence="12">
    <location>
        <begin position="110"/>
        <end position="257"/>
    </location>
</feature>
<evidence type="ECO:0000256" key="7">
    <source>
        <dbReference type="ARBA" id="ARBA00022833"/>
    </source>
</evidence>
<comment type="subcellular location">
    <subcellularLocation>
        <location evidence="10">Cytoplasm</location>
    </subcellularLocation>
</comment>
<protein>
    <recommendedName>
        <fullName evidence="10">Small ribosomal subunit biogenesis GTPase RsgA</fullName>
        <ecNumber evidence="10">3.6.1.-</ecNumber>
    </recommendedName>
</protein>
<feature type="binding site" evidence="10">
    <location>
        <position position="287"/>
    </location>
    <ligand>
        <name>Zn(2+)</name>
        <dbReference type="ChEBI" id="CHEBI:29105"/>
    </ligand>
</feature>
<evidence type="ECO:0000259" key="12">
    <source>
        <dbReference type="PROSITE" id="PS50936"/>
    </source>
</evidence>
<keyword evidence="6 10" id="KW-0378">Hydrolase</keyword>
<comment type="caution">
    <text evidence="14">The sequence shown here is derived from an EMBL/GenBank/DDBJ whole genome shotgun (WGS) entry which is preliminary data.</text>
</comment>
<dbReference type="InterPro" id="IPR030378">
    <property type="entry name" value="G_CP_dom"/>
</dbReference>
<feature type="binding site" evidence="10">
    <location>
        <position position="289"/>
    </location>
    <ligand>
        <name>Zn(2+)</name>
        <dbReference type="ChEBI" id="CHEBI:29105"/>
    </ligand>
</feature>
<feature type="domain" description="CP-type G" evidence="13">
    <location>
        <begin position="101"/>
        <end position="259"/>
    </location>
</feature>
<feature type="binding site" evidence="10">
    <location>
        <position position="282"/>
    </location>
    <ligand>
        <name>Zn(2+)</name>
        <dbReference type="ChEBI" id="CHEBI:29105"/>
    </ligand>
</feature>
<organism evidence="14 15">
    <name type="scientific">Falsibacillus pallidus</name>
    <dbReference type="NCBI Taxonomy" id="493781"/>
    <lineage>
        <taxon>Bacteria</taxon>
        <taxon>Bacillati</taxon>
        <taxon>Bacillota</taxon>
        <taxon>Bacilli</taxon>
        <taxon>Bacillales</taxon>
        <taxon>Bacillaceae</taxon>
        <taxon>Falsibacillus</taxon>
    </lineage>
</organism>
<evidence type="ECO:0000256" key="5">
    <source>
        <dbReference type="ARBA" id="ARBA00022741"/>
    </source>
</evidence>
<name>A0A370GHG0_9BACI</name>
<evidence type="ECO:0000256" key="11">
    <source>
        <dbReference type="SAM" id="MobiDB-lite"/>
    </source>
</evidence>
<feature type="binding site" evidence="10">
    <location>
        <position position="295"/>
    </location>
    <ligand>
        <name>Zn(2+)</name>
        <dbReference type="ChEBI" id="CHEBI:29105"/>
    </ligand>
</feature>
<dbReference type="HAMAP" id="MF_01820">
    <property type="entry name" value="GTPase_RsgA"/>
    <property type="match status" value="1"/>
</dbReference>
<dbReference type="PROSITE" id="PS50936">
    <property type="entry name" value="ENGC_GTPASE"/>
    <property type="match status" value="1"/>
</dbReference>
<dbReference type="CDD" id="cd01854">
    <property type="entry name" value="YjeQ_EngC"/>
    <property type="match status" value="1"/>
</dbReference>
<keyword evidence="3 10" id="KW-0479">Metal-binding</keyword>
<evidence type="ECO:0000259" key="13">
    <source>
        <dbReference type="PROSITE" id="PS51721"/>
    </source>
</evidence>
<dbReference type="PANTHER" id="PTHR32120">
    <property type="entry name" value="SMALL RIBOSOMAL SUBUNIT BIOGENESIS GTPASE RSGA"/>
    <property type="match status" value="1"/>
</dbReference>
<dbReference type="Gene3D" id="1.10.40.50">
    <property type="entry name" value="Probable gtpase engc, domain 3"/>
    <property type="match status" value="1"/>
</dbReference>
<dbReference type="Gene3D" id="2.40.50.140">
    <property type="entry name" value="Nucleic acid-binding proteins"/>
    <property type="match status" value="1"/>
</dbReference>
<dbReference type="PROSITE" id="PS51721">
    <property type="entry name" value="G_CP"/>
    <property type="match status" value="1"/>
</dbReference>
<evidence type="ECO:0000256" key="2">
    <source>
        <dbReference type="ARBA" id="ARBA00022517"/>
    </source>
</evidence>
<evidence type="ECO:0000256" key="6">
    <source>
        <dbReference type="ARBA" id="ARBA00022801"/>
    </source>
</evidence>
<dbReference type="GO" id="GO:0005525">
    <property type="term" value="F:GTP binding"/>
    <property type="evidence" value="ECO:0007669"/>
    <property type="project" value="UniProtKB-UniRule"/>
</dbReference>
<comment type="similarity">
    <text evidence="10">Belongs to the TRAFAC class YlqF/YawG GTPase family. RsgA subfamily.</text>
</comment>
<evidence type="ECO:0000256" key="8">
    <source>
        <dbReference type="ARBA" id="ARBA00022884"/>
    </source>
</evidence>
<comment type="subunit">
    <text evidence="10">Monomer. Associates with 30S ribosomal subunit, binds 16S rRNA.</text>
</comment>
<dbReference type="Gene3D" id="3.40.50.300">
    <property type="entry name" value="P-loop containing nucleotide triphosphate hydrolases"/>
    <property type="match status" value="1"/>
</dbReference>
<dbReference type="InterPro" id="IPR004881">
    <property type="entry name" value="Ribosome_biogen_GTPase_RsgA"/>
</dbReference>
<evidence type="ECO:0000313" key="14">
    <source>
        <dbReference type="EMBL" id="RDI43081.1"/>
    </source>
</evidence>
<dbReference type="GO" id="GO:0005737">
    <property type="term" value="C:cytoplasm"/>
    <property type="evidence" value="ECO:0007669"/>
    <property type="project" value="UniProtKB-SubCell"/>
</dbReference>
<evidence type="ECO:0000256" key="9">
    <source>
        <dbReference type="ARBA" id="ARBA00023134"/>
    </source>
</evidence>
<keyword evidence="2 10" id="KW-0690">Ribosome biogenesis</keyword>
<keyword evidence="8 10" id="KW-0694">RNA-binding</keyword>
<dbReference type="GO" id="GO:0019843">
    <property type="term" value="F:rRNA binding"/>
    <property type="evidence" value="ECO:0007669"/>
    <property type="project" value="UniProtKB-KW"/>
</dbReference>
<dbReference type="NCBIfam" id="TIGR00157">
    <property type="entry name" value="ribosome small subunit-dependent GTPase A"/>
    <property type="match status" value="1"/>
</dbReference>
<feature type="binding site" evidence="10">
    <location>
        <begin position="149"/>
        <end position="152"/>
    </location>
    <ligand>
        <name>GTP</name>
        <dbReference type="ChEBI" id="CHEBI:37565"/>
    </ligand>
</feature>
<dbReference type="InterPro" id="IPR010914">
    <property type="entry name" value="RsgA_GTPase_dom"/>
</dbReference>
<dbReference type="RefSeq" id="WP_245948435.1">
    <property type="nucleotide sequence ID" value="NZ_QQAY01000004.1"/>
</dbReference>
<sequence>MNKQFIINAPQNILEQFKNYEDGYVLGRVVLEHKKMYKVITEHGEWLCEISGKFHYHSVLSSDYPSVGDWVAVKERTGEDKGIIEKVLDRSIKFSRKKAGNETEEQIVAVNIDELMIVTSLNDDLNLRRLERYLILAWESGANPIIVLSKADLCENIETAVQEVENISMGVPIIPISIKTGTGLDEVVRYLHPGKTAALIGSSGVGKSTLLNHLIGYQKQVIQEIREDDSKGKHTTTYRELFILENGSCIIDTPGMREIQLWESSEGLHSGFSDVDILAERCRFRNCTHQSEPGCAIREAIQEGDLDESRFQSYLKLQRELAYLDRKTDKRAQSEERKKWKKISQGSNPPRKR</sequence>
<feature type="compositionally biased region" description="Polar residues" evidence="11">
    <location>
        <begin position="344"/>
        <end position="353"/>
    </location>
</feature>
<dbReference type="PANTHER" id="PTHR32120:SF10">
    <property type="entry name" value="SMALL RIBOSOMAL SUBUNIT BIOGENESIS GTPASE RSGA"/>
    <property type="match status" value="1"/>
</dbReference>
<keyword evidence="1 10" id="KW-0963">Cytoplasm</keyword>
<keyword evidence="9 10" id="KW-0342">GTP-binding</keyword>
<feature type="binding site" evidence="10">
    <location>
        <begin position="201"/>
        <end position="209"/>
    </location>
    <ligand>
        <name>GTP</name>
        <dbReference type="ChEBI" id="CHEBI:37565"/>
    </ligand>
</feature>
<keyword evidence="15" id="KW-1185">Reference proteome</keyword>
<reference evidence="14 15" key="1">
    <citation type="submission" date="2018-07" db="EMBL/GenBank/DDBJ databases">
        <title>Genomic Encyclopedia of Type Strains, Phase IV (KMG-IV): sequencing the most valuable type-strain genomes for metagenomic binning, comparative biology and taxonomic classification.</title>
        <authorList>
            <person name="Goeker M."/>
        </authorList>
    </citation>
    <scope>NUCLEOTIDE SEQUENCE [LARGE SCALE GENOMIC DNA]</scope>
    <source>
        <strain evidence="14 15">DSM 25281</strain>
    </source>
</reference>
<dbReference type="SUPFAM" id="SSF50249">
    <property type="entry name" value="Nucleic acid-binding proteins"/>
    <property type="match status" value="1"/>
</dbReference>
<dbReference type="InterPro" id="IPR027417">
    <property type="entry name" value="P-loop_NTPase"/>
</dbReference>
<dbReference type="EC" id="3.6.1.-" evidence="10"/>
<evidence type="ECO:0000256" key="1">
    <source>
        <dbReference type="ARBA" id="ARBA00022490"/>
    </source>
</evidence>
<keyword evidence="5 10" id="KW-0547">Nucleotide-binding</keyword>
<dbReference type="GO" id="GO:0003924">
    <property type="term" value="F:GTPase activity"/>
    <property type="evidence" value="ECO:0007669"/>
    <property type="project" value="UniProtKB-UniRule"/>
</dbReference>
<dbReference type="AlphaFoldDB" id="A0A370GHG0"/>
<dbReference type="InterPro" id="IPR012340">
    <property type="entry name" value="NA-bd_OB-fold"/>
</dbReference>
<dbReference type="GO" id="GO:0046872">
    <property type="term" value="F:metal ion binding"/>
    <property type="evidence" value="ECO:0007669"/>
    <property type="project" value="UniProtKB-KW"/>
</dbReference>